<feature type="coiled-coil region" evidence="1">
    <location>
        <begin position="7"/>
        <end position="48"/>
    </location>
</feature>
<evidence type="ECO:0000313" key="3">
    <source>
        <dbReference type="Proteomes" id="UP000006614"/>
    </source>
</evidence>
<evidence type="ECO:0000256" key="1">
    <source>
        <dbReference type="SAM" id="Coils"/>
    </source>
</evidence>
<dbReference type="RefSeq" id="WP_003043203.1">
    <property type="nucleotide sequence ID" value="NZ_ALJO01000012.1"/>
</dbReference>
<gene>
    <name evidence="2" type="ORF">HMPREF1126_0905</name>
</gene>
<comment type="caution">
    <text evidence="2">The sequence shown here is derived from an EMBL/GenBank/DDBJ whole genome shotgun (WGS) entry which is preliminary data.</text>
</comment>
<dbReference type="EMBL" id="ALJO01000012">
    <property type="protein sequence ID" value="EJP24329.1"/>
    <property type="molecule type" value="Genomic_DNA"/>
</dbReference>
<protein>
    <submittedName>
        <fullName evidence="2">Uncharacterized protein</fullName>
    </submittedName>
</protein>
<sequence>MAKKQTSADLKKRLETGEEALRKLQLQADDIAQKVKIQVQKNRNLEAEYITLLLQENNKSRGDLEKLIASSPLGGN</sequence>
<name>A0AAD2Y945_STRAP</name>
<dbReference type="Proteomes" id="UP000006614">
    <property type="component" value="Unassembled WGS sequence"/>
</dbReference>
<organism evidence="2 3">
    <name type="scientific">Streptococcus anginosus SK1138</name>
    <dbReference type="NCBI Taxonomy" id="1161422"/>
    <lineage>
        <taxon>Bacteria</taxon>
        <taxon>Bacillati</taxon>
        <taxon>Bacillota</taxon>
        <taxon>Bacilli</taxon>
        <taxon>Lactobacillales</taxon>
        <taxon>Streptococcaceae</taxon>
        <taxon>Streptococcus</taxon>
        <taxon>Streptococcus anginosus group</taxon>
    </lineage>
</organism>
<dbReference type="AlphaFoldDB" id="A0AAD2Y945"/>
<reference evidence="2 3" key="1">
    <citation type="submission" date="2012-07" db="EMBL/GenBank/DDBJ databases">
        <authorList>
            <person name="Durkin A.S."/>
            <person name="McCorrison J."/>
            <person name="Torralba M."/>
            <person name="Gillis M."/>
            <person name="Methe B."/>
            <person name="Sutton G."/>
            <person name="Nelson K.E."/>
        </authorList>
    </citation>
    <scope>NUCLEOTIDE SEQUENCE [LARGE SCALE GENOMIC DNA]</scope>
    <source>
        <strain evidence="2 3">SK1138</strain>
    </source>
</reference>
<proteinExistence type="predicted"/>
<keyword evidence="1" id="KW-0175">Coiled coil</keyword>
<evidence type="ECO:0000313" key="2">
    <source>
        <dbReference type="EMBL" id="EJP24329.1"/>
    </source>
</evidence>
<accession>A0AAD2Y945</accession>